<dbReference type="InterPro" id="IPR056739">
    <property type="entry name" value="NfeD_membrane"/>
</dbReference>
<reference evidence="4" key="1">
    <citation type="journal article" date="2019" name="Int. J. Syst. Evol. Microbiol.">
        <title>The Global Catalogue of Microorganisms (GCM) 10K type strain sequencing project: providing services to taxonomists for standard genome sequencing and annotation.</title>
        <authorList>
            <consortium name="The Broad Institute Genomics Platform"/>
            <consortium name="The Broad Institute Genome Sequencing Center for Infectious Disease"/>
            <person name="Wu L."/>
            <person name="Ma J."/>
        </authorList>
    </citation>
    <scope>NUCLEOTIDE SEQUENCE [LARGE SCALE GENOMIC DNA]</scope>
    <source>
        <strain evidence="4">JCM 13250</strain>
    </source>
</reference>
<gene>
    <name evidence="3" type="ORF">GCM10009682_23730</name>
</gene>
<protein>
    <recommendedName>
        <fullName evidence="2">NfeD integral membrane domain-containing protein</fullName>
    </recommendedName>
</protein>
<feature type="transmembrane region" description="Helical" evidence="1">
    <location>
        <begin position="138"/>
        <end position="157"/>
    </location>
</feature>
<comment type="caution">
    <text evidence="3">The sequence shown here is derived from an EMBL/GenBank/DDBJ whole genome shotgun (WGS) entry which is preliminary data.</text>
</comment>
<feature type="domain" description="NfeD integral membrane" evidence="2">
    <location>
        <begin position="44"/>
        <end position="157"/>
    </location>
</feature>
<feature type="transmembrane region" description="Helical" evidence="1">
    <location>
        <begin position="44"/>
        <end position="61"/>
    </location>
</feature>
<evidence type="ECO:0000259" key="2">
    <source>
        <dbReference type="Pfam" id="PF24961"/>
    </source>
</evidence>
<sequence length="184" mass="19153">MKAIWWMILAATAALVVGATIATQAPRGADTPMSWLQAALTDPNVVFVLLSLAVIALVTEVATPRKRLAGSFGLLLLLLAGYGMAGLPVQLPGAVLMLLAAGLFLAETMTGGVAVFAAGGAAAMCVSALVLFEQPVTVSPVTYATIAVFAALVSWLVGRYVWPKRHRTAPQPDAPTRTDSEPIR</sequence>
<keyword evidence="1" id="KW-0472">Membrane</keyword>
<evidence type="ECO:0000256" key="1">
    <source>
        <dbReference type="SAM" id="Phobius"/>
    </source>
</evidence>
<keyword evidence="1" id="KW-0812">Transmembrane</keyword>
<feature type="transmembrane region" description="Helical" evidence="1">
    <location>
        <begin position="113"/>
        <end position="132"/>
    </location>
</feature>
<dbReference type="RefSeq" id="WP_344129461.1">
    <property type="nucleotide sequence ID" value="NZ_BAAALT010000059.1"/>
</dbReference>
<name>A0ABP4Y4G1_9ACTN</name>
<keyword evidence="4" id="KW-1185">Reference proteome</keyword>
<dbReference type="Pfam" id="PF24961">
    <property type="entry name" value="NfeD_membrane"/>
    <property type="match status" value="1"/>
</dbReference>
<dbReference type="Proteomes" id="UP001500218">
    <property type="component" value="Unassembled WGS sequence"/>
</dbReference>
<dbReference type="EMBL" id="BAAALT010000059">
    <property type="protein sequence ID" value="GAA1801228.1"/>
    <property type="molecule type" value="Genomic_DNA"/>
</dbReference>
<feature type="transmembrane region" description="Helical" evidence="1">
    <location>
        <begin position="68"/>
        <end position="85"/>
    </location>
</feature>
<keyword evidence="1" id="KW-1133">Transmembrane helix</keyword>
<dbReference type="PANTHER" id="PTHR33507">
    <property type="entry name" value="INNER MEMBRANE PROTEIN YBBJ"/>
    <property type="match status" value="1"/>
</dbReference>
<evidence type="ECO:0000313" key="4">
    <source>
        <dbReference type="Proteomes" id="UP001500218"/>
    </source>
</evidence>
<proteinExistence type="predicted"/>
<accession>A0ABP4Y4G1</accession>
<evidence type="ECO:0000313" key="3">
    <source>
        <dbReference type="EMBL" id="GAA1801228.1"/>
    </source>
</evidence>
<organism evidence="3 4">
    <name type="scientific">Luedemannella flava</name>
    <dbReference type="NCBI Taxonomy" id="349316"/>
    <lineage>
        <taxon>Bacteria</taxon>
        <taxon>Bacillati</taxon>
        <taxon>Actinomycetota</taxon>
        <taxon>Actinomycetes</taxon>
        <taxon>Micromonosporales</taxon>
        <taxon>Micromonosporaceae</taxon>
        <taxon>Luedemannella</taxon>
    </lineage>
</organism>
<dbReference type="InterPro" id="IPR052165">
    <property type="entry name" value="Membrane_assoc_protease"/>
</dbReference>
<feature type="transmembrane region" description="Helical" evidence="1">
    <location>
        <begin position="91"/>
        <end position="106"/>
    </location>
</feature>